<comment type="cofactor">
    <cofactor evidence="1">
        <name>Zn(2+)</name>
        <dbReference type="ChEBI" id="CHEBI:29105"/>
    </cofactor>
</comment>
<dbReference type="Gene3D" id="2.60.40.1730">
    <property type="entry name" value="tricorn interacting facor f3 domain"/>
    <property type="match status" value="1"/>
</dbReference>
<keyword evidence="8" id="KW-0732">Signal</keyword>
<evidence type="ECO:0000256" key="4">
    <source>
        <dbReference type="ARBA" id="ARBA00022723"/>
    </source>
</evidence>
<evidence type="ECO:0000259" key="10">
    <source>
        <dbReference type="Pfam" id="PF17900"/>
    </source>
</evidence>
<comment type="similarity">
    <text evidence="2">Belongs to the peptidase M1 family.</text>
</comment>
<evidence type="ECO:0000256" key="5">
    <source>
        <dbReference type="ARBA" id="ARBA00022801"/>
    </source>
</evidence>
<evidence type="ECO:0000313" key="11">
    <source>
        <dbReference type="EMBL" id="GMS95702.1"/>
    </source>
</evidence>
<evidence type="ECO:0000256" key="1">
    <source>
        <dbReference type="ARBA" id="ARBA00001947"/>
    </source>
</evidence>
<protein>
    <recommendedName>
        <fullName evidence="13">Peptidase</fullName>
    </recommendedName>
</protein>
<reference evidence="11" key="1">
    <citation type="submission" date="2023-10" db="EMBL/GenBank/DDBJ databases">
        <title>Genome assembly of Pristionchus species.</title>
        <authorList>
            <person name="Yoshida K."/>
            <person name="Sommer R.J."/>
        </authorList>
    </citation>
    <scope>NUCLEOTIDE SEQUENCE</scope>
    <source>
        <strain evidence="11">RS0144</strain>
    </source>
</reference>
<dbReference type="GO" id="GO:0016020">
    <property type="term" value="C:membrane"/>
    <property type="evidence" value="ECO:0007669"/>
    <property type="project" value="TreeGrafter"/>
</dbReference>
<keyword evidence="4" id="KW-0479">Metal-binding</keyword>
<proteinExistence type="inferred from homology"/>
<feature type="signal peptide" evidence="8">
    <location>
        <begin position="1"/>
        <end position="21"/>
    </location>
</feature>
<feature type="domain" description="Peptidase M1 membrane alanine aminopeptidase" evidence="9">
    <location>
        <begin position="240"/>
        <end position="321"/>
    </location>
</feature>
<evidence type="ECO:0008006" key="13">
    <source>
        <dbReference type="Google" id="ProtNLM"/>
    </source>
</evidence>
<dbReference type="GO" id="GO:0043171">
    <property type="term" value="P:peptide catabolic process"/>
    <property type="evidence" value="ECO:0007669"/>
    <property type="project" value="TreeGrafter"/>
</dbReference>
<keyword evidence="3" id="KW-0645">Protease</keyword>
<keyword evidence="5" id="KW-0378">Hydrolase</keyword>
<evidence type="ECO:0000256" key="3">
    <source>
        <dbReference type="ARBA" id="ARBA00022670"/>
    </source>
</evidence>
<dbReference type="Gene3D" id="1.10.390.10">
    <property type="entry name" value="Neutral Protease Domain 2"/>
    <property type="match status" value="1"/>
</dbReference>
<gene>
    <name evidence="11" type="ORF">PENTCL1PPCAC_17877</name>
</gene>
<evidence type="ECO:0000256" key="8">
    <source>
        <dbReference type="SAM" id="SignalP"/>
    </source>
</evidence>
<dbReference type="AlphaFoldDB" id="A0AAV5TNE1"/>
<dbReference type="InterPro" id="IPR014782">
    <property type="entry name" value="Peptidase_M1_dom"/>
</dbReference>
<evidence type="ECO:0000256" key="6">
    <source>
        <dbReference type="ARBA" id="ARBA00022833"/>
    </source>
</evidence>
<evidence type="ECO:0000259" key="9">
    <source>
        <dbReference type="Pfam" id="PF01433"/>
    </source>
</evidence>
<dbReference type="SUPFAM" id="SSF55486">
    <property type="entry name" value="Metalloproteases ('zincins'), catalytic domain"/>
    <property type="match status" value="1"/>
</dbReference>
<dbReference type="InterPro" id="IPR042097">
    <property type="entry name" value="Aminopeptidase_N-like_N_sf"/>
</dbReference>
<sequence>VSRLPILILLLHLIFLPFTSSSSLEPLSYDVYLRIPDEVSPFLPFSASISIHLRLLQPSTVLILHSVELSSFRNVSLVGFDQDEHSLKGIRITGEHVEFMYNELSRGEYILHIGKYVGKMGDGSAGVFVRGASLYTHLQPSFARRVFPCIDQPNVRAPFRVSIEHSQRTIAFSNTGSVDERMMGDRRVTTFGSTPSLPPYLIAFSVLPHSVIQLTGQTTFGVTVRVIGVTHSTLVRVLRASIQAFEYLSDVMRIPLPLNKMDILLVHSYEGGMENWGHIMISSSLAENGDDSHLMHLVAHELAHHWIGNLASVSSWAYICLQVSN</sequence>
<evidence type="ECO:0000256" key="7">
    <source>
        <dbReference type="ARBA" id="ARBA00023049"/>
    </source>
</evidence>
<dbReference type="Pfam" id="PF01433">
    <property type="entry name" value="Peptidase_M1"/>
    <property type="match status" value="1"/>
</dbReference>
<dbReference type="GO" id="GO:0006508">
    <property type="term" value="P:proteolysis"/>
    <property type="evidence" value="ECO:0007669"/>
    <property type="project" value="UniProtKB-KW"/>
</dbReference>
<dbReference type="PRINTS" id="PR00756">
    <property type="entry name" value="ALADIPTASE"/>
</dbReference>
<dbReference type="GO" id="GO:0070006">
    <property type="term" value="F:metalloaminopeptidase activity"/>
    <property type="evidence" value="ECO:0007669"/>
    <property type="project" value="TreeGrafter"/>
</dbReference>
<keyword evidence="12" id="KW-1185">Reference proteome</keyword>
<dbReference type="InterPro" id="IPR045357">
    <property type="entry name" value="Aminopeptidase_N-like_N"/>
</dbReference>
<dbReference type="GO" id="GO:0005615">
    <property type="term" value="C:extracellular space"/>
    <property type="evidence" value="ECO:0007669"/>
    <property type="project" value="TreeGrafter"/>
</dbReference>
<keyword evidence="6" id="KW-0862">Zinc</keyword>
<dbReference type="Proteomes" id="UP001432027">
    <property type="component" value="Unassembled WGS sequence"/>
</dbReference>
<dbReference type="InterPro" id="IPR027268">
    <property type="entry name" value="Peptidase_M4/M1_CTD_sf"/>
</dbReference>
<dbReference type="GO" id="GO:0005737">
    <property type="term" value="C:cytoplasm"/>
    <property type="evidence" value="ECO:0007669"/>
    <property type="project" value="TreeGrafter"/>
</dbReference>
<dbReference type="SUPFAM" id="SSF63737">
    <property type="entry name" value="Leukotriene A4 hydrolase N-terminal domain"/>
    <property type="match status" value="1"/>
</dbReference>
<evidence type="ECO:0000256" key="2">
    <source>
        <dbReference type="ARBA" id="ARBA00010136"/>
    </source>
</evidence>
<evidence type="ECO:0000313" key="12">
    <source>
        <dbReference type="Proteomes" id="UP001432027"/>
    </source>
</evidence>
<name>A0AAV5TNE1_9BILA</name>
<dbReference type="GO" id="GO:0042277">
    <property type="term" value="F:peptide binding"/>
    <property type="evidence" value="ECO:0007669"/>
    <property type="project" value="TreeGrafter"/>
</dbReference>
<keyword evidence="7" id="KW-0482">Metalloprotease</keyword>
<feature type="domain" description="Aminopeptidase N-like N-terminal" evidence="10">
    <location>
        <begin position="26"/>
        <end position="201"/>
    </location>
</feature>
<dbReference type="EMBL" id="BTSX01000004">
    <property type="protein sequence ID" value="GMS95702.1"/>
    <property type="molecule type" value="Genomic_DNA"/>
</dbReference>
<dbReference type="Pfam" id="PF17900">
    <property type="entry name" value="Peptidase_M1_N"/>
    <property type="match status" value="1"/>
</dbReference>
<accession>A0AAV5TNE1</accession>
<dbReference type="GO" id="GO:0008270">
    <property type="term" value="F:zinc ion binding"/>
    <property type="evidence" value="ECO:0007669"/>
    <property type="project" value="InterPro"/>
</dbReference>
<dbReference type="InterPro" id="IPR001930">
    <property type="entry name" value="Peptidase_M1"/>
</dbReference>
<dbReference type="InterPro" id="IPR050344">
    <property type="entry name" value="Peptidase_M1_aminopeptidases"/>
</dbReference>
<feature type="non-terminal residue" evidence="11">
    <location>
        <position position="1"/>
    </location>
</feature>
<dbReference type="PANTHER" id="PTHR11533">
    <property type="entry name" value="PROTEASE M1 ZINC METALLOPROTEASE"/>
    <property type="match status" value="1"/>
</dbReference>
<dbReference type="PANTHER" id="PTHR11533:SF257">
    <property type="entry name" value="PEPTIDASE_M1 DOMAIN-CONTAINING PROTEIN"/>
    <property type="match status" value="1"/>
</dbReference>
<comment type="caution">
    <text evidence="11">The sequence shown here is derived from an EMBL/GenBank/DDBJ whole genome shotgun (WGS) entry which is preliminary data.</text>
</comment>
<organism evidence="11 12">
    <name type="scientific">Pristionchus entomophagus</name>
    <dbReference type="NCBI Taxonomy" id="358040"/>
    <lineage>
        <taxon>Eukaryota</taxon>
        <taxon>Metazoa</taxon>
        <taxon>Ecdysozoa</taxon>
        <taxon>Nematoda</taxon>
        <taxon>Chromadorea</taxon>
        <taxon>Rhabditida</taxon>
        <taxon>Rhabditina</taxon>
        <taxon>Diplogasteromorpha</taxon>
        <taxon>Diplogasteroidea</taxon>
        <taxon>Neodiplogasteridae</taxon>
        <taxon>Pristionchus</taxon>
    </lineage>
</organism>
<feature type="chain" id="PRO_5043854064" description="Peptidase" evidence="8">
    <location>
        <begin position="22"/>
        <end position="325"/>
    </location>
</feature>